<dbReference type="CDD" id="cd01672">
    <property type="entry name" value="TMPK"/>
    <property type="match status" value="1"/>
</dbReference>
<protein>
    <recommendedName>
        <fullName evidence="8">Thymidylate kinase</fullName>
        <ecNumber evidence="8">2.7.4.9</ecNumber>
    </recommendedName>
    <alternativeName>
        <fullName evidence="8">dTMP kinase</fullName>
    </alternativeName>
</protein>
<dbReference type="AlphaFoldDB" id="A0A975F0E8"/>
<dbReference type="InterPro" id="IPR027417">
    <property type="entry name" value="P-loop_NTPase"/>
</dbReference>
<dbReference type="NCBIfam" id="TIGR00041">
    <property type="entry name" value="DTMP_kinase"/>
    <property type="match status" value="1"/>
</dbReference>
<keyword evidence="6 8" id="KW-0067">ATP-binding</keyword>
<proteinExistence type="inferred from homology"/>
<dbReference type="GO" id="GO:0006235">
    <property type="term" value="P:dTTP biosynthetic process"/>
    <property type="evidence" value="ECO:0007669"/>
    <property type="project" value="UniProtKB-UniRule"/>
</dbReference>
<evidence type="ECO:0000256" key="8">
    <source>
        <dbReference type="HAMAP-Rule" id="MF_00165"/>
    </source>
</evidence>
<name>A0A975F0E8_9SPIR</name>
<comment type="function">
    <text evidence="8">Phosphorylation of dTMP to form dTDP in both de novo and salvage pathways of dTTP synthesis.</text>
</comment>
<keyword evidence="5 8" id="KW-0418">Kinase</keyword>
<dbReference type="InterPro" id="IPR039430">
    <property type="entry name" value="Thymidylate_kin-like_dom"/>
</dbReference>
<dbReference type="PANTHER" id="PTHR10344:SF4">
    <property type="entry name" value="UMP-CMP KINASE 2, MITOCHONDRIAL"/>
    <property type="match status" value="1"/>
</dbReference>
<comment type="catalytic activity">
    <reaction evidence="7 8">
        <text>dTMP + ATP = dTDP + ADP</text>
        <dbReference type="Rhea" id="RHEA:13517"/>
        <dbReference type="ChEBI" id="CHEBI:30616"/>
        <dbReference type="ChEBI" id="CHEBI:58369"/>
        <dbReference type="ChEBI" id="CHEBI:63528"/>
        <dbReference type="ChEBI" id="CHEBI:456216"/>
        <dbReference type="EC" id="2.7.4.9"/>
    </reaction>
</comment>
<dbReference type="InterPro" id="IPR018095">
    <property type="entry name" value="Thymidylate_kin_CS"/>
</dbReference>
<gene>
    <name evidence="8 10" type="primary">tmk</name>
    <name evidence="10" type="ORF">HRI96_07755</name>
</gene>
<dbReference type="InterPro" id="IPR018094">
    <property type="entry name" value="Thymidylate_kinase"/>
</dbReference>
<evidence type="ECO:0000256" key="6">
    <source>
        <dbReference type="ARBA" id="ARBA00022840"/>
    </source>
</evidence>
<dbReference type="HAMAP" id="MF_00165">
    <property type="entry name" value="Thymidylate_kinase"/>
    <property type="match status" value="1"/>
</dbReference>
<dbReference type="RefSeq" id="WP_210116811.1">
    <property type="nucleotide sequence ID" value="NZ_CP054257.1"/>
</dbReference>
<organism evidence="10 11">
    <name type="scientific">Treponema parvum</name>
    <dbReference type="NCBI Taxonomy" id="138851"/>
    <lineage>
        <taxon>Bacteria</taxon>
        <taxon>Pseudomonadati</taxon>
        <taxon>Spirochaetota</taxon>
        <taxon>Spirochaetia</taxon>
        <taxon>Spirochaetales</taxon>
        <taxon>Treponemataceae</taxon>
        <taxon>Treponema</taxon>
    </lineage>
</organism>
<dbReference type="EC" id="2.7.4.9" evidence="8"/>
<reference evidence="10" key="1">
    <citation type="submission" date="2020-05" db="EMBL/GenBank/DDBJ databases">
        <authorList>
            <person name="Zeng H."/>
            <person name="Chan Y.K."/>
            <person name="Watt R.M."/>
        </authorList>
    </citation>
    <scope>NUCLEOTIDE SEQUENCE</scope>
    <source>
        <strain evidence="10">ATCC 700773</strain>
    </source>
</reference>
<evidence type="ECO:0000256" key="4">
    <source>
        <dbReference type="ARBA" id="ARBA00022741"/>
    </source>
</evidence>
<reference evidence="10" key="2">
    <citation type="journal article" date="2021" name="Microbiol. Resour. Announc.">
        <title>Complete Genome Sequences of Three Human Oral Treponema parvum Isolates.</title>
        <authorList>
            <person name="Zeng H."/>
            <person name="Watt R.M."/>
        </authorList>
    </citation>
    <scope>NUCLEOTIDE SEQUENCE</scope>
    <source>
        <strain evidence="10">ATCC 700773</strain>
    </source>
</reference>
<dbReference type="GO" id="GO:0005524">
    <property type="term" value="F:ATP binding"/>
    <property type="evidence" value="ECO:0007669"/>
    <property type="project" value="UniProtKB-UniRule"/>
</dbReference>
<dbReference type="Pfam" id="PF02223">
    <property type="entry name" value="Thymidylate_kin"/>
    <property type="match status" value="1"/>
</dbReference>
<comment type="similarity">
    <text evidence="1 8">Belongs to the thymidylate kinase family.</text>
</comment>
<keyword evidence="4 8" id="KW-0547">Nucleotide-binding</keyword>
<dbReference type="PANTHER" id="PTHR10344">
    <property type="entry name" value="THYMIDYLATE KINASE"/>
    <property type="match status" value="1"/>
</dbReference>
<dbReference type="SUPFAM" id="SSF52540">
    <property type="entry name" value="P-loop containing nucleoside triphosphate hydrolases"/>
    <property type="match status" value="1"/>
</dbReference>
<dbReference type="GO" id="GO:0006233">
    <property type="term" value="P:dTDP biosynthetic process"/>
    <property type="evidence" value="ECO:0007669"/>
    <property type="project" value="InterPro"/>
</dbReference>
<dbReference type="GO" id="GO:0005737">
    <property type="term" value="C:cytoplasm"/>
    <property type="evidence" value="ECO:0007669"/>
    <property type="project" value="TreeGrafter"/>
</dbReference>
<keyword evidence="3 8" id="KW-0545">Nucleotide biosynthesis</keyword>
<evidence type="ECO:0000313" key="10">
    <source>
        <dbReference type="EMBL" id="QTQ12097.1"/>
    </source>
</evidence>
<dbReference type="GO" id="GO:0004798">
    <property type="term" value="F:dTMP kinase activity"/>
    <property type="evidence" value="ECO:0007669"/>
    <property type="project" value="UniProtKB-UniRule"/>
</dbReference>
<dbReference type="Proteomes" id="UP000671995">
    <property type="component" value="Chromosome"/>
</dbReference>
<dbReference type="Gene3D" id="3.40.50.300">
    <property type="entry name" value="P-loop containing nucleotide triphosphate hydrolases"/>
    <property type="match status" value="1"/>
</dbReference>
<sequence length="211" mass="24133">MVLKNFIALEGIDGSGTSTQLKILSERPEREKFFITAEPTSSPTGVFLRRVLKGELTVEPRTAAFLFAADRNEHINGAKGIREQIAQGKIAISDRYTFSSLAYQSVSCGWELPYKLNEDFPLPQILFFFEIPPDVALKRIKNRNFTEIYEKREYLEKTAAAYKKTVSFYEKKGECGKNGRMKIVRLNAEDSVEKTAEIIWSYVKDLPIFKE</sequence>
<feature type="domain" description="Thymidylate kinase-like" evidence="9">
    <location>
        <begin position="9"/>
        <end position="169"/>
    </location>
</feature>
<dbReference type="EMBL" id="CP054257">
    <property type="protein sequence ID" value="QTQ12097.1"/>
    <property type="molecule type" value="Genomic_DNA"/>
</dbReference>
<evidence type="ECO:0000256" key="1">
    <source>
        <dbReference type="ARBA" id="ARBA00009776"/>
    </source>
</evidence>
<keyword evidence="2 8" id="KW-0808">Transferase</keyword>
<dbReference type="PROSITE" id="PS01331">
    <property type="entry name" value="THYMIDYLATE_KINASE"/>
    <property type="match status" value="1"/>
</dbReference>
<dbReference type="GO" id="GO:0006227">
    <property type="term" value="P:dUDP biosynthetic process"/>
    <property type="evidence" value="ECO:0007669"/>
    <property type="project" value="TreeGrafter"/>
</dbReference>
<accession>A0A975F0E8</accession>
<evidence type="ECO:0000256" key="2">
    <source>
        <dbReference type="ARBA" id="ARBA00022679"/>
    </source>
</evidence>
<evidence type="ECO:0000256" key="7">
    <source>
        <dbReference type="ARBA" id="ARBA00048743"/>
    </source>
</evidence>
<evidence type="ECO:0000313" key="11">
    <source>
        <dbReference type="Proteomes" id="UP000671995"/>
    </source>
</evidence>
<evidence type="ECO:0000256" key="3">
    <source>
        <dbReference type="ARBA" id="ARBA00022727"/>
    </source>
</evidence>
<evidence type="ECO:0000259" key="9">
    <source>
        <dbReference type="Pfam" id="PF02223"/>
    </source>
</evidence>
<comment type="caution">
    <text evidence="8">Lacks conserved residue(s) required for the propagation of feature annotation.</text>
</comment>
<evidence type="ECO:0000256" key="5">
    <source>
        <dbReference type="ARBA" id="ARBA00022777"/>
    </source>
</evidence>